<dbReference type="InterPro" id="IPR025640">
    <property type="entry name" value="GYF_2"/>
</dbReference>
<dbReference type="Pfam" id="PF14237">
    <property type="entry name" value="GYF_2"/>
    <property type="match status" value="1"/>
</dbReference>
<protein>
    <recommendedName>
        <fullName evidence="2">GYF domain-containing protein</fullName>
    </recommendedName>
</protein>
<dbReference type="RefSeq" id="WP_007416449.1">
    <property type="nucleotide sequence ID" value="NZ_ABOX02000026.1"/>
</dbReference>
<keyword evidence="1" id="KW-1133">Transmembrane helix</keyword>
<dbReference type="OrthoDB" id="192441at2"/>
<proteinExistence type="predicted"/>
<feature type="transmembrane region" description="Helical" evidence="1">
    <location>
        <begin position="107"/>
        <end position="133"/>
    </location>
</feature>
<keyword evidence="4" id="KW-1185">Reference proteome</keyword>
<evidence type="ECO:0000313" key="3">
    <source>
        <dbReference type="EMBL" id="EEF59606.1"/>
    </source>
</evidence>
<keyword evidence="1" id="KW-0812">Transmembrane</keyword>
<dbReference type="AlphaFoldDB" id="B9XKM9"/>
<reference evidence="3 4" key="1">
    <citation type="journal article" date="2011" name="J. Bacteriol.">
        <title>Genome sequence of 'Pedosphaera parvula' Ellin514, an aerobic Verrucomicrobial isolate from pasture soil.</title>
        <authorList>
            <person name="Kant R."/>
            <person name="van Passel M.W."/>
            <person name="Sangwan P."/>
            <person name="Palva A."/>
            <person name="Lucas S."/>
            <person name="Copeland A."/>
            <person name="Lapidus A."/>
            <person name="Glavina Del Rio T."/>
            <person name="Dalin E."/>
            <person name="Tice H."/>
            <person name="Bruce D."/>
            <person name="Goodwin L."/>
            <person name="Pitluck S."/>
            <person name="Chertkov O."/>
            <person name="Larimer F.W."/>
            <person name="Land M.L."/>
            <person name="Hauser L."/>
            <person name="Brettin T.S."/>
            <person name="Detter J.C."/>
            <person name="Han S."/>
            <person name="de Vos W.M."/>
            <person name="Janssen P.H."/>
            <person name="Smidt H."/>
        </authorList>
    </citation>
    <scope>NUCLEOTIDE SEQUENCE [LARGE SCALE GENOMIC DNA]</scope>
    <source>
        <strain evidence="3 4">Ellin514</strain>
    </source>
</reference>
<gene>
    <name evidence="3" type="ORF">Cflav_PD2513</name>
</gene>
<dbReference type="Proteomes" id="UP000003688">
    <property type="component" value="Unassembled WGS sequence"/>
</dbReference>
<evidence type="ECO:0000256" key="1">
    <source>
        <dbReference type="SAM" id="Phobius"/>
    </source>
</evidence>
<sequence>MQIYVRRNEQTLGPYMPAELRTRLASGELGADDFAWHDGLVDWQPLSEVLSAFSLGLHAAPSATLRPSGFGKASFIIALAGGVAWIAITIAAGVADSKGTSDSSPVMMIVGCAFLLNIVANLAGMVLGIIALTKPASNKWMAVTGLVVNFTELAGVGFLVRS</sequence>
<dbReference type="EMBL" id="ABOX02000026">
    <property type="protein sequence ID" value="EEF59606.1"/>
    <property type="molecule type" value="Genomic_DNA"/>
</dbReference>
<feature type="transmembrane region" description="Helical" evidence="1">
    <location>
        <begin position="75"/>
        <end position="95"/>
    </location>
</feature>
<dbReference type="STRING" id="320771.Cflav_PD2513"/>
<evidence type="ECO:0000259" key="2">
    <source>
        <dbReference type="Pfam" id="PF14237"/>
    </source>
</evidence>
<evidence type="ECO:0000313" key="4">
    <source>
        <dbReference type="Proteomes" id="UP000003688"/>
    </source>
</evidence>
<comment type="caution">
    <text evidence="3">The sequence shown here is derived from an EMBL/GenBank/DDBJ whole genome shotgun (WGS) entry which is preliminary data.</text>
</comment>
<feature type="domain" description="GYF" evidence="2">
    <location>
        <begin position="4"/>
        <end position="49"/>
    </location>
</feature>
<keyword evidence="1" id="KW-0472">Membrane</keyword>
<accession>B9XKM9</accession>
<organism evidence="3 4">
    <name type="scientific">Pedosphaera parvula (strain Ellin514)</name>
    <dbReference type="NCBI Taxonomy" id="320771"/>
    <lineage>
        <taxon>Bacteria</taxon>
        <taxon>Pseudomonadati</taxon>
        <taxon>Verrucomicrobiota</taxon>
        <taxon>Pedosphaerae</taxon>
        <taxon>Pedosphaerales</taxon>
        <taxon>Pedosphaeraceae</taxon>
        <taxon>Pedosphaera</taxon>
    </lineage>
</organism>
<name>B9XKM9_PEDPL</name>